<proteinExistence type="predicted"/>
<feature type="compositionally biased region" description="Basic residues" evidence="1">
    <location>
        <begin position="429"/>
        <end position="442"/>
    </location>
</feature>
<keyword evidence="3" id="KW-1185">Reference proteome</keyword>
<reference evidence="3" key="1">
    <citation type="journal article" date="2014" name="Nat. Commun.">
        <title>Genomic adaptations of the halophilic Dead Sea filamentous fungus Eurotium rubrum.</title>
        <authorList>
            <person name="Kis-Papo T."/>
            <person name="Weig A.R."/>
            <person name="Riley R."/>
            <person name="Persoh D."/>
            <person name="Salamov A."/>
            <person name="Sun H."/>
            <person name="Lipzen A."/>
            <person name="Wasser S.P."/>
            <person name="Rambold G."/>
            <person name="Grigoriev I.V."/>
            <person name="Nevo E."/>
        </authorList>
    </citation>
    <scope>NUCLEOTIDE SEQUENCE [LARGE SCALE GENOMIC DNA]</scope>
    <source>
        <strain evidence="3">CBS 135680</strain>
    </source>
</reference>
<dbReference type="EMBL" id="KK088414">
    <property type="protein sequence ID" value="EYE98205.1"/>
    <property type="molecule type" value="Genomic_DNA"/>
</dbReference>
<organism evidence="2 3">
    <name type="scientific">Aspergillus ruber (strain CBS 135680)</name>
    <dbReference type="NCBI Taxonomy" id="1388766"/>
    <lineage>
        <taxon>Eukaryota</taxon>
        <taxon>Fungi</taxon>
        <taxon>Dikarya</taxon>
        <taxon>Ascomycota</taxon>
        <taxon>Pezizomycotina</taxon>
        <taxon>Eurotiomycetes</taxon>
        <taxon>Eurotiomycetidae</taxon>
        <taxon>Eurotiales</taxon>
        <taxon>Aspergillaceae</taxon>
        <taxon>Aspergillus</taxon>
        <taxon>Aspergillus subgen. Aspergillus</taxon>
    </lineage>
</organism>
<feature type="compositionally biased region" description="Polar residues" evidence="1">
    <location>
        <begin position="34"/>
        <end position="45"/>
    </location>
</feature>
<evidence type="ECO:0000256" key="1">
    <source>
        <dbReference type="SAM" id="MobiDB-lite"/>
    </source>
</evidence>
<feature type="region of interest" description="Disordered" evidence="1">
    <location>
        <begin position="403"/>
        <end position="442"/>
    </location>
</feature>
<evidence type="ECO:0000313" key="3">
    <source>
        <dbReference type="Proteomes" id="UP000019804"/>
    </source>
</evidence>
<dbReference type="RefSeq" id="XP_040641893.1">
    <property type="nucleotide sequence ID" value="XM_040778720.1"/>
</dbReference>
<gene>
    <name evidence="2" type="ORF">EURHEDRAFT_375159</name>
</gene>
<dbReference type="GeneID" id="63693844"/>
<sequence length="442" mass="49260">MEWPMKRLKSAAGYEDVPSGDTAPAPAPAPAPAESSTSHEQGQQSTADIIRAMCANLHQQTRMRLNAPANAPAVNPALNRAFYSSQEPQASFAEGASSGGDTEALSPPEANNSYVNLVSRIGPEIQFGESGKKPRWVVVPTPYDVVNAFDWMLEAGTPNLWNGLTYEQLVEYAYMYLEHALEDTVFRDRFRWEVQTGSFSHLLVNIEDALPPLPEAPITDWFGGADERYFYYRHQSPFVALGPGIQGHQVNGNSSIIGGMRSVESPNGQLVENEQASSHVMPRAITKQTAKYTARTLHKQPNADKLAAEETEFMGWEREILESLKDEKTCAKTFPRRTFRRFRPWAGYRDATKYISKEDLARLPRFPMAQRAFNPLVGVRAAPTWKTSRISKIAKATKAAKTATTATTDTTKNTAGTPETLNNGSLRRNPPRNRHRPKRYFD</sequence>
<dbReference type="AlphaFoldDB" id="A0A017SPL5"/>
<protein>
    <submittedName>
        <fullName evidence="2">Uncharacterized protein</fullName>
    </submittedName>
</protein>
<dbReference type="Proteomes" id="UP000019804">
    <property type="component" value="Unassembled WGS sequence"/>
</dbReference>
<feature type="region of interest" description="Disordered" evidence="1">
    <location>
        <begin position="89"/>
        <end position="109"/>
    </location>
</feature>
<feature type="region of interest" description="Disordered" evidence="1">
    <location>
        <begin position="1"/>
        <end position="45"/>
    </location>
</feature>
<name>A0A017SPL5_ASPRC</name>
<dbReference type="HOGENOM" id="CLU_619596_0_0_1"/>
<evidence type="ECO:0000313" key="2">
    <source>
        <dbReference type="EMBL" id="EYE98205.1"/>
    </source>
</evidence>
<feature type="compositionally biased region" description="Low complexity" evidence="1">
    <location>
        <begin position="403"/>
        <end position="417"/>
    </location>
</feature>
<dbReference type="OrthoDB" id="4506111at2759"/>
<accession>A0A017SPL5</accession>